<proteinExistence type="predicted"/>
<evidence type="ECO:0000313" key="4">
    <source>
        <dbReference type="Proteomes" id="UP001597063"/>
    </source>
</evidence>
<name>A0ABW2XY95_9ACTN</name>
<feature type="region of interest" description="Disordered" evidence="1">
    <location>
        <begin position="23"/>
        <end position="52"/>
    </location>
</feature>
<dbReference type="RefSeq" id="WP_378325492.1">
    <property type="nucleotide sequence ID" value="NZ_JBHTGP010000021.1"/>
</dbReference>
<feature type="non-terminal residue" evidence="3">
    <location>
        <position position="1"/>
    </location>
</feature>
<reference evidence="4" key="1">
    <citation type="journal article" date="2019" name="Int. J. Syst. Evol. Microbiol.">
        <title>The Global Catalogue of Microorganisms (GCM) 10K type strain sequencing project: providing services to taxonomists for standard genome sequencing and annotation.</title>
        <authorList>
            <consortium name="The Broad Institute Genomics Platform"/>
            <consortium name="The Broad Institute Genome Sequencing Center for Infectious Disease"/>
            <person name="Wu L."/>
            <person name="Ma J."/>
        </authorList>
    </citation>
    <scope>NUCLEOTIDE SEQUENCE [LARGE SCALE GENOMIC DNA]</scope>
    <source>
        <strain evidence="4">JCM 9371</strain>
    </source>
</reference>
<dbReference type="InterPro" id="IPR049171">
    <property type="entry name" value="GLGE_C"/>
</dbReference>
<organism evidence="3 4">
    <name type="scientific">Actinomadura fibrosa</name>
    <dbReference type="NCBI Taxonomy" id="111802"/>
    <lineage>
        <taxon>Bacteria</taxon>
        <taxon>Bacillati</taxon>
        <taxon>Actinomycetota</taxon>
        <taxon>Actinomycetes</taxon>
        <taxon>Streptosporangiales</taxon>
        <taxon>Thermomonosporaceae</taxon>
        <taxon>Actinomadura</taxon>
    </lineage>
</organism>
<accession>A0ABW2XY95</accession>
<protein>
    <recommendedName>
        <fullName evidence="2">Alpha-1,4-glucan:maltose-1-phosphate maltosyltransferase C-terminal domain-containing protein</fullName>
    </recommendedName>
</protein>
<dbReference type="Proteomes" id="UP001597063">
    <property type="component" value="Unassembled WGS sequence"/>
</dbReference>
<dbReference type="Pfam" id="PF21702">
    <property type="entry name" value="GLGE_C"/>
    <property type="match status" value="1"/>
</dbReference>
<sequence length="52" mass="5784">WHQHNYVRLDPHVQPAHIFTIQADGEGVRGGTRGAQADGAGARHRDRTRGTR</sequence>
<dbReference type="InterPro" id="IPR013780">
    <property type="entry name" value="Glyco_hydro_b"/>
</dbReference>
<feature type="domain" description="Alpha-1,4-glucan:maltose-1-phosphate maltosyltransferase C-terminal" evidence="2">
    <location>
        <begin position="1"/>
        <end position="21"/>
    </location>
</feature>
<feature type="compositionally biased region" description="Basic residues" evidence="1">
    <location>
        <begin position="42"/>
        <end position="52"/>
    </location>
</feature>
<comment type="caution">
    <text evidence="3">The sequence shown here is derived from an EMBL/GenBank/DDBJ whole genome shotgun (WGS) entry which is preliminary data.</text>
</comment>
<dbReference type="EMBL" id="JBHTGP010000021">
    <property type="protein sequence ID" value="MFD0690807.1"/>
    <property type="molecule type" value="Genomic_DNA"/>
</dbReference>
<dbReference type="Gene3D" id="2.60.40.1180">
    <property type="entry name" value="Golgi alpha-mannosidase II"/>
    <property type="match status" value="1"/>
</dbReference>
<keyword evidence="4" id="KW-1185">Reference proteome</keyword>
<evidence type="ECO:0000259" key="2">
    <source>
        <dbReference type="Pfam" id="PF21702"/>
    </source>
</evidence>
<evidence type="ECO:0000313" key="3">
    <source>
        <dbReference type="EMBL" id="MFD0690807.1"/>
    </source>
</evidence>
<evidence type="ECO:0000256" key="1">
    <source>
        <dbReference type="SAM" id="MobiDB-lite"/>
    </source>
</evidence>
<gene>
    <name evidence="3" type="ORF">ACFQZM_40395</name>
</gene>